<dbReference type="Pfam" id="PF00240">
    <property type="entry name" value="ubiquitin"/>
    <property type="match status" value="3"/>
</dbReference>
<sequence>MHILVKTQRGKTVSVKVEGSDTFDIVNSKIRAMKGILQPADSRNIQYIYNLNDDMDPTSQPLPPGSFKLYVRRLTTRETFTLIVVKHNTINDLKHKLFEQEELFPFSQTLFFTGIKLDDEKSTLANYNIFRESTIDLFIDHGGPLKLSIETLSGKTISLDVFRIDTISQVKALIQDKEGIPSERQKLAYAGEQLDDSLTLEDYYIQKTSTLLLLVDDDDDGTLITKEHLLLIHVKIDATGKTTDLEVKSTDTIENVKSKIQDKEDIPAHLQILFLPQKQLKDGFTLDQYYIMNESTIHLLVQTVGEIS</sequence>
<dbReference type="InterPro" id="IPR000626">
    <property type="entry name" value="Ubiquitin-like_dom"/>
</dbReference>
<evidence type="ECO:0000313" key="4">
    <source>
        <dbReference type="EMBL" id="PWA97909.1"/>
    </source>
</evidence>
<protein>
    <submittedName>
        <fullName evidence="4">Polyubiquitin containing 7 ubiquitin monomer</fullName>
    </submittedName>
</protein>
<organism evidence="4 5">
    <name type="scientific">Artemisia annua</name>
    <name type="common">Sweet wormwood</name>
    <dbReference type="NCBI Taxonomy" id="35608"/>
    <lineage>
        <taxon>Eukaryota</taxon>
        <taxon>Viridiplantae</taxon>
        <taxon>Streptophyta</taxon>
        <taxon>Embryophyta</taxon>
        <taxon>Tracheophyta</taxon>
        <taxon>Spermatophyta</taxon>
        <taxon>Magnoliopsida</taxon>
        <taxon>eudicotyledons</taxon>
        <taxon>Gunneridae</taxon>
        <taxon>Pentapetalae</taxon>
        <taxon>asterids</taxon>
        <taxon>campanulids</taxon>
        <taxon>Asterales</taxon>
        <taxon>Asteraceae</taxon>
        <taxon>Asteroideae</taxon>
        <taxon>Anthemideae</taxon>
        <taxon>Artemisiinae</taxon>
        <taxon>Artemisia</taxon>
    </lineage>
</organism>
<dbReference type="STRING" id="35608.A0A2U1QIS3"/>
<feature type="domain" description="Ubiquitin-like" evidence="3">
    <location>
        <begin position="230"/>
        <end position="306"/>
    </location>
</feature>
<dbReference type="InterPro" id="IPR050158">
    <property type="entry name" value="Ubiquitin_ubiquitin-like"/>
</dbReference>
<comment type="caution">
    <text evidence="4">The sequence shown here is derived from an EMBL/GenBank/DDBJ whole genome shotgun (WGS) entry which is preliminary data.</text>
</comment>
<dbReference type="SUPFAM" id="SSF54236">
    <property type="entry name" value="Ubiquitin-like"/>
    <property type="match status" value="3"/>
</dbReference>
<dbReference type="GO" id="GO:0003729">
    <property type="term" value="F:mRNA binding"/>
    <property type="evidence" value="ECO:0007669"/>
    <property type="project" value="UniProtKB-ARBA"/>
</dbReference>
<evidence type="ECO:0000256" key="1">
    <source>
        <dbReference type="ARBA" id="ARBA00022499"/>
    </source>
</evidence>
<dbReference type="Gene3D" id="3.10.20.90">
    <property type="entry name" value="Phosphatidylinositol 3-kinase Catalytic Subunit, Chain A, domain 1"/>
    <property type="match status" value="4"/>
</dbReference>
<evidence type="ECO:0000256" key="2">
    <source>
        <dbReference type="ARBA" id="ARBA00022843"/>
    </source>
</evidence>
<dbReference type="InterPro" id="IPR029071">
    <property type="entry name" value="Ubiquitin-like_domsf"/>
</dbReference>
<keyword evidence="1" id="KW-1017">Isopeptide bond</keyword>
<accession>A0A2U1QIS3</accession>
<name>A0A2U1QIS3_ARTAN</name>
<dbReference type="PANTHER" id="PTHR10666">
    <property type="entry name" value="UBIQUITIN"/>
    <property type="match status" value="1"/>
</dbReference>
<evidence type="ECO:0000259" key="3">
    <source>
        <dbReference type="PROSITE" id="PS50053"/>
    </source>
</evidence>
<dbReference type="OrthoDB" id="604226at2759"/>
<evidence type="ECO:0000313" key="5">
    <source>
        <dbReference type="Proteomes" id="UP000245207"/>
    </source>
</evidence>
<dbReference type="AlphaFoldDB" id="A0A2U1QIS3"/>
<gene>
    <name evidence="4" type="ORF">CTI12_AA021790</name>
</gene>
<dbReference type="EMBL" id="PKPP01000094">
    <property type="protein sequence ID" value="PWA97909.1"/>
    <property type="molecule type" value="Genomic_DNA"/>
</dbReference>
<keyword evidence="2" id="KW-0832">Ubl conjugation</keyword>
<feature type="domain" description="Ubiquitin-like" evidence="3">
    <location>
        <begin position="145"/>
        <end position="220"/>
    </location>
</feature>
<dbReference type="Proteomes" id="UP000245207">
    <property type="component" value="Unassembled WGS sequence"/>
</dbReference>
<dbReference type="InterPro" id="IPR019956">
    <property type="entry name" value="Ubiquitin_dom"/>
</dbReference>
<reference evidence="4 5" key="1">
    <citation type="journal article" date="2018" name="Mol. Plant">
        <title>The genome of Artemisia annua provides insight into the evolution of Asteraceae family and artemisinin biosynthesis.</title>
        <authorList>
            <person name="Shen Q."/>
            <person name="Zhang L."/>
            <person name="Liao Z."/>
            <person name="Wang S."/>
            <person name="Yan T."/>
            <person name="Shi P."/>
            <person name="Liu M."/>
            <person name="Fu X."/>
            <person name="Pan Q."/>
            <person name="Wang Y."/>
            <person name="Lv Z."/>
            <person name="Lu X."/>
            <person name="Zhang F."/>
            <person name="Jiang W."/>
            <person name="Ma Y."/>
            <person name="Chen M."/>
            <person name="Hao X."/>
            <person name="Li L."/>
            <person name="Tang Y."/>
            <person name="Lv G."/>
            <person name="Zhou Y."/>
            <person name="Sun X."/>
            <person name="Brodelius P.E."/>
            <person name="Rose J.K.C."/>
            <person name="Tang K."/>
        </authorList>
    </citation>
    <scope>NUCLEOTIDE SEQUENCE [LARGE SCALE GENOMIC DNA]</scope>
    <source>
        <strain evidence="5">cv. Huhao1</strain>
        <tissue evidence="4">Leaf</tissue>
    </source>
</reference>
<dbReference type="SMART" id="SM00213">
    <property type="entry name" value="UBQ"/>
    <property type="match status" value="3"/>
</dbReference>
<dbReference type="PROSITE" id="PS50053">
    <property type="entry name" value="UBIQUITIN_2"/>
    <property type="match status" value="3"/>
</dbReference>
<proteinExistence type="predicted"/>
<feature type="domain" description="Ubiquitin-like" evidence="3">
    <location>
        <begin position="67"/>
        <end position="144"/>
    </location>
</feature>
<keyword evidence="5" id="KW-1185">Reference proteome</keyword>
<dbReference type="PRINTS" id="PR00348">
    <property type="entry name" value="UBIQUITIN"/>
</dbReference>